<dbReference type="InterPro" id="IPR007060">
    <property type="entry name" value="FtsL/DivIC"/>
</dbReference>
<organism evidence="2 3">
    <name type="scientific">Litoreibacter roseus</name>
    <dbReference type="NCBI Taxonomy" id="2601869"/>
    <lineage>
        <taxon>Bacteria</taxon>
        <taxon>Pseudomonadati</taxon>
        <taxon>Pseudomonadota</taxon>
        <taxon>Alphaproteobacteria</taxon>
        <taxon>Rhodobacterales</taxon>
        <taxon>Roseobacteraceae</taxon>
        <taxon>Litoreibacter</taxon>
    </lineage>
</organism>
<dbReference type="AlphaFoldDB" id="A0A6N6JK45"/>
<feature type="coiled-coil region" evidence="1">
    <location>
        <begin position="45"/>
        <end position="72"/>
    </location>
</feature>
<evidence type="ECO:0000256" key="1">
    <source>
        <dbReference type="SAM" id="Coils"/>
    </source>
</evidence>
<sequence>MRHLQMTRTANAPGLTTLLICSLLFVLGAYFTFAAVQGDFGIFRRVQVEAEIDTLRAERDALAIELKVMRNKTRRLSDDYLDLDLLETQARSVLGLIRADEILIH</sequence>
<gene>
    <name evidence="2" type="ORF">KIN_37670</name>
</gene>
<dbReference type="EMBL" id="BLJE01000005">
    <property type="protein sequence ID" value="GFE66693.1"/>
    <property type="molecule type" value="Genomic_DNA"/>
</dbReference>
<dbReference type="Pfam" id="PF04977">
    <property type="entry name" value="DivIC"/>
    <property type="match status" value="1"/>
</dbReference>
<keyword evidence="3" id="KW-1185">Reference proteome</keyword>
<accession>A0A6N6JK45</accession>
<reference evidence="2 3" key="1">
    <citation type="submission" date="2019-12" db="EMBL/GenBank/DDBJ databases">
        <title>Litoreibacter badius sp. nov., a novel bacteriochlorophyll a-containing bacterium in the genus Litoreibacter.</title>
        <authorList>
            <person name="Kanamuro M."/>
            <person name="Takabe Y."/>
            <person name="Mori K."/>
            <person name="Takaichi S."/>
            <person name="Hanada S."/>
        </authorList>
    </citation>
    <scope>NUCLEOTIDE SEQUENCE [LARGE SCALE GENOMIC DNA]</scope>
    <source>
        <strain evidence="2 3">K6</strain>
    </source>
</reference>
<name>A0A6N6JK45_9RHOB</name>
<evidence type="ECO:0000313" key="2">
    <source>
        <dbReference type="EMBL" id="GFE66693.1"/>
    </source>
</evidence>
<proteinExistence type="predicted"/>
<comment type="caution">
    <text evidence="2">The sequence shown here is derived from an EMBL/GenBank/DDBJ whole genome shotgun (WGS) entry which is preliminary data.</text>
</comment>
<evidence type="ECO:0000313" key="3">
    <source>
        <dbReference type="Proteomes" id="UP000436822"/>
    </source>
</evidence>
<keyword evidence="1" id="KW-0175">Coiled coil</keyword>
<protein>
    <submittedName>
        <fullName evidence="2">Septum formation initiator</fullName>
    </submittedName>
</protein>
<dbReference type="Proteomes" id="UP000436822">
    <property type="component" value="Unassembled WGS sequence"/>
</dbReference>